<dbReference type="Gene3D" id="3.50.50.60">
    <property type="entry name" value="FAD/NAD(P)-binding domain"/>
    <property type="match status" value="3"/>
</dbReference>
<dbReference type="SUPFAM" id="SSF55424">
    <property type="entry name" value="FAD/NAD-linked reductases, dimerisation (C-terminal) domain"/>
    <property type="match status" value="1"/>
</dbReference>
<evidence type="ECO:0000313" key="6">
    <source>
        <dbReference type="EMBL" id="MEY6432141.1"/>
    </source>
</evidence>
<keyword evidence="3" id="KW-0274">FAD</keyword>
<sequence length="486" mass="53390">MKRSVEVAVIGAGHAGLNAVKEIRQATDDWVLINGGPLGTTCARIGCMPSKVAIHLADSFKARDRLDRYGIAGGDTLALDPSKALEHIRDLRDTFVDLVLANTTDEMDPEHLIDGYAEFIGPRRIRVGDDEIVAKAVVIATGARSVVPNHWQEAFGDRILTVDTLFDQETLPRSVAVIGLGPVGIEIGQALRRMGVSVTGIDHGQRASRLADPAINRAAIEILGREFPLWFGDEPEVEPCCEGLRVRAGQREVEVERLFVSLGRRPNLERLGLERLGVPITSRGAPRFDPETLKVGRHRVFVAGDATGGLATLQRASAQGRIAGYNATHRRLRRYQPGTPMWIVFSDPNIACVGASWNQLDERHLAVAERRFGPVGRTLIMGQNRGLLRVYADRRDGRLLGAAMIGPRCEHLAHLLAWGIESGLTVETASKMPFYHPVIEEALQEALIELQAELARSRWLHRLFRGWKRRSGQGVPAATRAARPAI</sequence>
<gene>
    <name evidence="6" type="ORF">ABC977_06910</name>
</gene>
<accession>A0ABV4BCA7</accession>
<feature type="domain" description="FAD/NAD(P)-binding" evidence="5">
    <location>
        <begin position="6"/>
        <end position="320"/>
    </location>
</feature>
<evidence type="ECO:0000256" key="1">
    <source>
        <dbReference type="ARBA" id="ARBA00001974"/>
    </source>
</evidence>
<proteinExistence type="predicted"/>
<reference evidence="6 7" key="1">
    <citation type="submission" date="2024-05" db="EMBL/GenBank/DDBJ databases">
        <title>Genome Sequence and Characterization of the New Strain Purple Sulfur Bacterium of Genus Thioalkalicoccus.</title>
        <authorList>
            <person name="Bryantseva I.A."/>
            <person name="Kyndt J.A."/>
            <person name="Imhoff J.F."/>
        </authorList>
    </citation>
    <scope>NUCLEOTIDE SEQUENCE [LARGE SCALE GENOMIC DNA]</scope>
    <source>
        <strain evidence="6 7">Um2</strain>
    </source>
</reference>
<dbReference type="PRINTS" id="PR00368">
    <property type="entry name" value="FADPNR"/>
</dbReference>
<dbReference type="InterPro" id="IPR036324">
    <property type="entry name" value="Mn/Fe_SOD_N_sf"/>
</dbReference>
<feature type="domain" description="Pyridine nucleotide-disulphide oxidoreductase dimerisation" evidence="4">
    <location>
        <begin position="343"/>
        <end position="446"/>
    </location>
</feature>
<evidence type="ECO:0000313" key="7">
    <source>
        <dbReference type="Proteomes" id="UP001564408"/>
    </source>
</evidence>
<dbReference type="InterPro" id="IPR004099">
    <property type="entry name" value="Pyr_nucl-diS_OxRdtase_dimer"/>
</dbReference>
<dbReference type="EC" id="1.8.1.4" evidence="6"/>
<dbReference type="SUPFAM" id="SSF51905">
    <property type="entry name" value="FAD/NAD(P)-binding domain"/>
    <property type="match status" value="1"/>
</dbReference>
<dbReference type="Proteomes" id="UP001564408">
    <property type="component" value="Unassembled WGS sequence"/>
</dbReference>
<dbReference type="Pfam" id="PF02852">
    <property type="entry name" value="Pyr_redox_dim"/>
    <property type="match status" value="1"/>
</dbReference>
<evidence type="ECO:0000256" key="3">
    <source>
        <dbReference type="ARBA" id="ARBA00022827"/>
    </source>
</evidence>
<keyword evidence="2" id="KW-0285">Flavoprotein</keyword>
<protein>
    <submittedName>
        <fullName evidence="6">Dihydrolipoyl dehydrogenase</fullName>
        <ecNumber evidence="6">1.8.1.4</ecNumber>
    </submittedName>
</protein>
<dbReference type="Gene3D" id="1.10.287.990">
    <property type="entry name" value="Fe,Mn superoxide dismutase (SOD) domain"/>
    <property type="match status" value="1"/>
</dbReference>
<dbReference type="InterPro" id="IPR023753">
    <property type="entry name" value="FAD/NAD-binding_dom"/>
</dbReference>
<keyword evidence="7" id="KW-1185">Reference proteome</keyword>
<comment type="caution">
    <text evidence="6">The sequence shown here is derived from an EMBL/GenBank/DDBJ whole genome shotgun (WGS) entry which is preliminary data.</text>
</comment>
<organism evidence="6 7">
    <name type="scientific">Thioalkalicoccus limnaeus</name>
    <dbReference type="NCBI Taxonomy" id="120681"/>
    <lineage>
        <taxon>Bacteria</taxon>
        <taxon>Pseudomonadati</taxon>
        <taxon>Pseudomonadota</taxon>
        <taxon>Gammaproteobacteria</taxon>
        <taxon>Chromatiales</taxon>
        <taxon>Chromatiaceae</taxon>
        <taxon>Thioalkalicoccus</taxon>
    </lineage>
</organism>
<dbReference type="NCBIfam" id="NF004939">
    <property type="entry name" value="PRK06292.1-1"/>
    <property type="match status" value="1"/>
</dbReference>
<dbReference type="Gene3D" id="3.30.390.30">
    <property type="match status" value="1"/>
</dbReference>
<dbReference type="PRINTS" id="PR00411">
    <property type="entry name" value="PNDRDTASEI"/>
</dbReference>
<keyword evidence="6" id="KW-0560">Oxidoreductase</keyword>
<evidence type="ECO:0000256" key="2">
    <source>
        <dbReference type="ARBA" id="ARBA00022630"/>
    </source>
</evidence>
<dbReference type="RefSeq" id="WP_369666525.1">
    <property type="nucleotide sequence ID" value="NZ_JBDKXB010000006.1"/>
</dbReference>
<dbReference type="InterPro" id="IPR016156">
    <property type="entry name" value="FAD/NAD-linked_Rdtase_dimer_sf"/>
</dbReference>
<evidence type="ECO:0000259" key="5">
    <source>
        <dbReference type="Pfam" id="PF07992"/>
    </source>
</evidence>
<comment type="cofactor">
    <cofactor evidence="1">
        <name>FAD</name>
        <dbReference type="ChEBI" id="CHEBI:57692"/>
    </cofactor>
</comment>
<dbReference type="PANTHER" id="PTHR43014">
    <property type="entry name" value="MERCURIC REDUCTASE"/>
    <property type="match status" value="1"/>
</dbReference>
<dbReference type="PANTHER" id="PTHR43014:SF4">
    <property type="entry name" value="PYRIDINE NUCLEOTIDE-DISULFIDE OXIDOREDUCTASE RCLA-RELATED"/>
    <property type="match status" value="1"/>
</dbReference>
<dbReference type="Pfam" id="PF07992">
    <property type="entry name" value="Pyr_redox_2"/>
    <property type="match status" value="1"/>
</dbReference>
<dbReference type="GO" id="GO:0004148">
    <property type="term" value="F:dihydrolipoyl dehydrogenase (NADH) activity"/>
    <property type="evidence" value="ECO:0007669"/>
    <property type="project" value="UniProtKB-EC"/>
</dbReference>
<evidence type="ECO:0000259" key="4">
    <source>
        <dbReference type="Pfam" id="PF02852"/>
    </source>
</evidence>
<dbReference type="InterPro" id="IPR036188">
    <property type="entry name" value="FAD/NAD-bd_sf"/>
</dbReference>
<name>A0ABV4BCA7_9GAMM</name>
<dbReference type="EMBL" id="JBDKXB010000006">
    <property type="protein sequence ID" value="MEY6432141.1"/>
    <property type="molecule type" value="Genomic_DNA"/>
</dbReference>